<dbReference type="Pfam" id="PF19630">
    <property type="entry name" value="DUF6134"/>
    <property type="match status" value="1"/>
</dbReference>
<evidence type="ECO:0000256" key="1">
    <source>
        <dbReference type="SAM" id="SignalP"/>
    </source>
</evidence>
<dbReference type="AlphaFoldDB" id="A0A8J3GY87"/>
<keyword evidence="3" id="KW-1185">Reference proteome</keyword>
<accession>A0A8J3GY87</accession>
<protein>
    <recommendedName>
        <fullName evidence="4">DUF3108 domain-containing protein</fullName>
    </recommendedName>
</protein>
<dbReference type="InterPro" id="IPR045767">
    <property type="entry name" value="DUF6134"/>
</dbReference>
<proteinExistence type="predicted"/>
<sequence>MRHPAWAIALAFAIAAPANAAALPPNSALSFDVMRKGSVIGGHSYRFSGSASSFSVTVDTEISVPIPLDRSTLYSFKQHSTEQWRDGTFQKISSTTSEGGAPRQLDTSSKGALPASFWTEDTVHTGKLMNTADGKIMSVRVADLGTEDVDTRRGSINAHHYRLSGDLVRDLWFDGDGNLARAAFKADDGSTVTYVRK</sequence>
<feature type="chain" id="PRO_5035211686" description="DUF3108 domain-containing protein" evidence="1">
    <location>
        <begin position="21"/>
        <end position="197"/>
    </location>
</feature>
<dbReference type="RefSeq" id="WP_189680974.1">
    <property type="nucleotide sequence ID" value="NZ_BNCJ01000009.1"/>
</dbReference>
<reference evidence="2" key="1">
    <citation type="journal article" date="2014" name="Int. J. Syst. Evol. Microbiol.">
        <title>Complete genome sequence of Corynebacterium casei LMG S-19264T (=DSM 44701T), isolated from a smear-ripened cheese.</title>
        <authorList>
            <consortium name="US DOE Joint Genome Institute (JGI-PGF)"/>
            <person name="Walter F."/>
            <person name="Albersmeier A."/>
            <person name="Kalinowski J."/>
            <person name="Ruckert C."/>
        </authorList>
    </citation>
    <scope>NUCLEOTIDE SEQUENCE</scope>
    <source>
        <strain evidence="2">KCTC 42650</strain>
    </source>
</reference>
<dbReference type="EMBL" id="BNCJ01000009">
    <property type="protein sequence ID" value="GHF57054.1"/>
    <property type="molecule type" value="Genomic_DNA"/>
</dbReference>
<name>A0A8J3GY87_9RHOB</name>
<evidence type="ECO:0008006" key="4">
    <source>
        <dbReference type="Google" id="ProtNLM"/>
    </source>
</evidence>
<evidence type="ECO:0000313" key="3">
    <source>
        <dbReference type="Proteomes" id="UP000626220"/>
    </source>
</evidence>
<dbReference type="Proteomes" id="UP000626220">
    <property type="component" value="Unassembled WGS sequence"/>
</dbReference>
<feature type="signal peptide" evidence="1">
    <location>
        <begin position="1"/>
        <end position="20"/>
    </location>
</feature>
<gene>
    <name evidence="2" type="ORF">GCM10017056_30610</name>
</gene>
<evidence type="ECO:0000313" key="2">
    <source>
        <dbReference type="EMBL" id="GHF57054.1"/>
    </source>
</evidence>
<keyword evidence="1" id="KW-0732">Signal</keyword>
<comment type="caution">
    <text evidence="2">The sequence shown here is derived from an EMBL/GenBank/DDBJ whole genome shotgun (WGS) entry which is preliminary data.</text>
</comment>
<reference evidence="2" key="2">
    <citation type="submission" date="2020-09" db="EMBL/GenBank/DDBJ databases">
        <authorList>
            <person name="Sun Q."/>
            <person name="Kim S."/>
        </authorList>
    </citation>
    <scope>NUCLEOTIDE SEQUENCE</scope>
    <source>
        <strain evidence="2">KCTC 42650</strain>
    </source>
</reference>
<organism evidence="2 3">
    <name type="scientific">Seohaeicola zhoushanensis</name>
    <dbReference type="NCBI Taxonomy" id="1569283"/>
    <lineage>
        <taxon>Bacteria</taxon>
        <taxon>Pseudomonadati</taxon>
        <taxon>Pseudomonadota</taxon>
        <taxon>Alphaproteobacteria</taxon>
        <taxon>Rhodobacterales</taxon>
        <taxon>Roseobacteraceae</taxon>
        <taxon>Seohaeicola</taxon>
    </lineage>
</organism>